<evidence type="ECO:0000256" key="1">
    <source>
        <dbReference type="ARBA" id="ARBA00022723"/>
    </source>
</evidence>
<dbReference type="EnsemblProtists" id="PYU1_T007813">
    <property type="protein sequence ID" value="PYU1_T007813"/>
    <property type="gene ID" value="PYU1_G007797"/>
</dbReference>
<dbReference type="GO" id="GO:0016787">
    <property type="term" value="F:hydrolase activity"/>
    <property type="evidence" value="ECO:0007669"/>
    <property type="project" value="UniProtKB-KW"/>
</dbReference>
<accession>K3WS69</accession>
<reference evidence="3" key="3">
    <citation type="submission" date="2015-02" db="UniProtKB">
        <authorList>
            <consortium name="EnsemblProtists"/>
        </authorList>
    </citation>
    <scope>IDENTIFICATION</scope>
    <source>
        <strain evidence="3">DAOM BR144</strain>
    </source>
</reference>
<evidence type="ECO:0000313" key="3">
    <source>
        <dbReference type="EnsemblProtists" id="PYU1_T007813"/>
    </source>
</evidence>
<protein>
    <submittedName>
        <fullName evidence="3">Uncharacterized protein</fullName>
    </submittedName>
</protein>
<dbReference type="GO" id="GO:0046872">
    <property type="term" value="F:metal ion binding"/>
    <property type="evidence" value="ECO:0007669"/>
    <property type="project" value="UniProtKB-KW"/>
</dbReference>
<dbReference type="AlphaFoldDB" id="K3WS69"/>
<name>K3WS69_GLOUD</name>
<dbReference type="InParanoid" id="K3WS69"/>
<evidence type="ECO:0000313" key="4">
    <source>
        <dbReference type="Proteomes" id="UP000019132"/>
    </source>
</evidence>
<keyword evidence="1" id="KW-0479">Metal-binding</keyword>
<dbReference type="STRING" id="431595.K3WS69"/>
<dbReference type="EMBL" id="GL376617">
    <property type="status" value="NOT_ANNOTATED_CDS"/>
    <property type="molecule type" value="Genomic_DNA"/>
</dbReference>
<dbReference type="InterPro" id="IPR039461">
    <property type="entry name" value="Peptidase_M49"/>
</dbReference>
<dbReference type="VEuPathDB" id="FungiDB:PYU1_G007797"/>
<keyword evidence="4" id="KW-1185">Reference proteome</keyword>
<keyword evidence="2" id="KW-0378">Hydrolase</keyword>
<dbReference type="Proteomes" id="UP000019132">
    <property type="component" value="Unassembled WGS sequence"/>
</dbReference>
<proteinExistence type="predicted"/>
<dbReference type="eggNOG" id="KOG3675">
    <property type="taxonomic scope" value="Eukaryota"/>
</dbReference>
<sequence length="493" mass="55077">MAQLAFLQSSPESPGILLLFQKLFNSPLETNWSPGDVLLDMQKSCHSKNLSDAVVKFITYVALFYYNFGNYDLITGAKIVPELTRHEFKEVVQCTRAFTQNRGSGVQSLLDDVLDAIYSQNNSATQPHGRAPDLSDHGSNLRTGMAQEFGRSYPFYGYGVAMDDAIGVDRVLTEHQIPLLNTRIALRCQDASMNTHTKVFLVRQTALDSCPDGDIADMKSAFVEKLRMAVPPVRAFHLRNRNQINFSKGDHHAILSEIQAELLAASTPVTPEEGSSTHSKISNQQDQLVHHLIMFFERGDVASQDAAVQLWRHGDDCAAFFIGIFPLPPARDPLHRRGAVESFLAIRNAFFHSRTQKLLRPELLSELVCALPFHELMQPENRATSVSVECLDVIVTGRCASLLTSLQPRTRCDMFDEDEDASKSNFMKPPRAKVLFLANCMTHFAHGLATPEKTVLLSGFISDTIQAIVGDERERVRYLQFLCEDVLSLCTTK</sequence>
<organism evidence="3 4">
    <name type="scientific">Globisporangium ultimum (strain ATCC 200006 / CBS 805.95 / DAOM BR144)</name>
    <name type="common">Pythium ultimum</name>
    <dbReference type="NCBI Taxonomy" id="431595"/>
    <lineage>
        <taxon>Eukaryota</taxon>
        <taxon>Sar</taxon>
        <taxon>Stramenopiles</taxon>
        <taxon>Oomycota</taxon>
        <taxon>Peronosporomycetes</taxon>
        <taxon>Pythiales</taxon>
        <taxon>Pythiaceae</taxon>
        <taxon>Globisporangium</taxon>
    </lineage>
</organism>
<dbReference type="Pfam" id="PF03571">
    <property type="entry name" value="Peptidase_M49"/>
    <property type="match status" value="1"/>
</dbReference>
<reference evidence="4" key="2">
    <citation type="submission" date="2010-04" db="EMBL/GenBank/DDBJ databases">
        <authorList>
            <person name="Buell R."/>
            <person name="Hamilton J."/>
            <person name="Hostetler J."/>
        </authorList>
    </citation>
    <scope>NUCLEOTIDE SEQUENCE [LARGE SCALE GENOMIC DNA]</scope>
    <source>
        <strain evidence="4">DAOM:BR144</strain>
    </source>
</reference>
<dbReference type="HOGENOM" id="CLU_553793_0_0_1"/>
<reference evidence="4" key="1">
    <citation type="journal article" date="2010" name="Genome Biol.">
        <title>Genome sequence of the necrotrophic plant pathogen Pythium ultimum reveals original pathogenicity mechanisms and effector repertoire.</title>
        <authorList>
            <person name="Levesque C.A."/>
            <person name="Brouwer H."/>
            <person name="Cano L."/>
            <person name="Hamilton J.P."/>
            <person name="Holt C."/>
            <person name="Huitema E."/>
            <person name="Raffaele S."/>
            <person name="Robideau G.P."/>
            <person name="Thines M."/>
            <person name="Win J."/>
            <person name="Zerillo M.M."/>
            <person name="Beakes G.W."/>
            <person name="Boore J.L."/>
            <person name="Busam D."/>
            <person name="Dumas B."/>
            <person name="Ferriera S."/>
            <person name="Fuerstenberg S.I."/>
            <person name="Gachon C.M."/>
            <person name="Gaulin E."/>
            <person name="Govers F."/>
            <person name="Grenville-Briggs L."/>
            <person name="Horner N."/>
            <person name="Hostetler J."/>
            <person name="Jiang R.H."/>
            <person name="Johnson J."/>
            <person name="Krajaejun T."/>
            <person name="Lin H."/>
            <person name="Meijer H.J."/>
            <person name="Moore B."/>
            <person name="Morris P."/>
            <person name="Phuntmart V."/>
            <person name="Puiu D."/>
            <person name="Shetty J."/>
            <person name="Stajich J.E."/>
            <person name="Tripathy S."/>
            <person name="Wawra S."/>
            <person name="van West P."/>
            <person name="Whitty B.R."/>
            <person name="Coutinho P.M."/>
            <person name="Henrissat B."/>
            <person name="Martin F."/>
            <person name="Thomas P.D."/>
            <person name="Tyler B.M."/>
            <person name="De Vries R.P."/>
            <person name="Kamoun S."/>
            <person name="Yandell M."/>
            <person name="Tisserat N."/>
            <person name="Buell C.R."/>
        </authorList>
    </citation>
    <scope>NUCLEOTIDE SEQUENCE</scope>
    <source>
        <strain evidence="4">DAOM:BR144</strain>
    </source>
</reference>
<evidence type="ECO:0000256" key="2">
    <source>
        <dbReference type="ARBA" id="ARBA00022801"/>
    </source>
</evidence>